<dbReference type="Gene3D" id="4.10.60.10">
    <property type="entry name" value="Zinc finger, CCHC-type"/>
    <property type="match status" value="1"/>
</dbReference>
<feature type="region of interest" description="Disordered" evidence="2">
    <location>
        <begin position="1"/>
        <end position="27"/>
    </location>
</feature>
<evidence type="ECO:0000313" key="5">
    <source>
        <dbReference type="Proteomes" id="UP000184063"/>
    </source>
</evidence>
<dbReference type="GO" id="GO:0008270">
    <property type="term" value="F:zinc ion binding"/>
    <property type="evidence" value="ECO:0007669"/>
    <property type="project" value="UniProtKB-KW"/>
</dbReference>
<dbReference type="VEuPathDB" id="FungiDB:ASPFODRAFT_54205"/>
<keyword evidence="1" id="KW-0863">Zinc-finger</keyword>
<evidence type="ECO:0000256" key="1">
    <source>
        <dbReference type="PROSITE-ProRule" id="PRU00047"/>
    </source>
</evidence>
<evidence type="ECO:0000259" key="3">
    <source>
        <dbReference type="PROSITE" id="PS50158"/>
    </source>
</evidence>
<name>A0A1M3SZP5_ASPLC</name>
<protein>
    <recommendedName>
        <fullName evidence="3">CCHC-type domain-containing protein</fullName>
    </recommendedName>
</protein>
<dbReference type="Pfam" id="PF00098">
    <property type="entry name" value="zf-CCHC"/>
    <property type="match status" value="1"/>
</dbReference>
<evidence type="ECO:0000256" key="2">
    <source>
        <dbReference type="SAM" id="MobiDB-lite"/>
    </source>
</evidence>
<dbReference type="SMART" id="SM00343">
    <property type="entry name" value="ZnF_C2HC"/>
    <property type="match status" value="2"/>
</dbReference>
<proteinExistence type="predicted"/>
<dbReference type="InterPro" id="IPR001878">
    <property type="entry name" value="Znf_CCHC"/>
</dbReference>
<dbReference type="SUPFAM" id="SSF57756">
    <property type="entry name" value="Retrovirus zinc finger-like domains"/>
    <property type="match status" value="1"/>
</dbReference>
<reference evidence="5" key="1">
    <citation type="journal article" date="2017" name="Genome Biol.">
        <title>Comparative genomics reveals high biological diversity and specific adaptations in the industrially and medically important fungal genus Aspergillus.</title>
        <authorList>
            <person name="de Vries R.P."/>
            <person name="Riley R."/>
            <person name="Wiebenga A."/>
            <person name="Aguilar-Osorio G."/>
            <person name="Amillis S."/>
            <person name="Uchima C.A."/>
            <person name="Anderluh G."/>
            <person name="Asadollahi M."/>
            <person name="Askin M."/>
            <person name="Barry K."/>
            <person name="Battaglia E."/>
            <person name="Bayram O."/>
            <person name="Benocci T."/>
            <person name="Braus-Stromeyer S.A."/>
            <person name="Caldana C."/>
            <person name="Canovas D."/>
            <person name="Cerqueira G.C."/>
            <person name="Chen F."/>
            <person name="Chen W."/>
            <person name="Choi C."/>
            <person name="Clum A."/>
            <person name="Dos Santos R.A."/>
            <person name="Damasio A.R."/>
            <person name="Diallinas G."/>
            <person name="Emri T."/>
            <person name="Fekete E."/>
            <person name="Flipphi M."/>
            <person name="Freyberg S."/>
            <person name="Gallo A."/>
            <person name="Gournas C."/>
            <person name="Habgood R."/>
            <person name="Hainaut M."/>
            <person name="Harispe M.L."/>
            <person name="Henrissat B."/>
            <person name="Hilden K.S."/>
            <person name="Hope R."/>
            <person name="Hossain A."/>
            <person name="Karabika E."/>
            <person name="Karaffa L."/>
            <person name="Karanyi Z."/>
            <person name="Krasevec N."/>
            <person name="Kuo A."/>
            <person name="Kusch H."/>
            <person name="LaButti K."/>
            <person name="Lagendijk E.L."/>
            <person name="Lapidus A."/>
            <person name="Levasseur A."/>
            <person name="Lindquist E."/>
            <person name="Lipzen A."/>
            <person name="Logrieco A.F."/>
            <person name="MacCabe A."/>
            <person name="Maekelae M.R."/>
            <person name="Malavazi I."/>
            <person name="Melin P."/>
            <person name="Meyer V."/>
            <person name="Mielnichuk N."/>
            <person name="Miskei M."/>
            <person name="Molnar A.P."/>
            <person name="Mule G."/>
            <person name="Ngan C.Y."/>
            <person name="Orejas M."/>
            <person name="Orosz E."/>
            <person name="Ouedraogo J.P."/>
            <person name="Overkamp K.M."/>
            <person name="Park H.-S."/>
            <person name="Perrone G."/>
            <person name="Piumi F."/>
            <person name="Punt P.J."/>
            <person name="Ram A.F."/>
            <person name="Ramon A."/>
            <person name="Rauscher S."/>
            <person name="Record E."/>
            <person name="Riano-Pachon D.M."/>
            <person name="Robert V."/>
            <person name="Roehrig J."/>
            <person name="Ruller R."/>
            <person name="Salamov A."/>
            <person name="Salih N.S."/>
            <person name="Samson R.A."/>
            <person name="Sandor E."/>
            <person name="Sanguinetti M."/>
            <person name="Schuetze T."/>
            <person name="Sepcic K."/>
            <person name="Shelest E."/>
            <person name="Sherlock G."/>
            <person name="Sophianopoulou V."/>
            <person name="Squina F.M."/>
            <person name="Sun H."/>
            <person name="Susca A."/>
            <person name="Todd R.B."/>
            <person name="Tsang A."/>
            <person name="Unkles S.E."/>
            <person name="van de Wiele N."/>
            <person name="van Rossen-Uffink D."/>
            <person name="Oliveira J.V."/>
            <person name="Vesth T.C."/>
            <person name="Visser J."/>
            <person name="Yu J.-H."/>
            <person name="Zhou M."/>
            <person name="Andersen M.R."/>
            <person name="Archer D.B."/>
            <person name="Baker S.E."/>
            <person name="Benoit I."/>
            <person name="Brakhage A.A."/>
            <person name="Braus G.H."/>
            <person name="Fischer R."/>
            <person name="Frisvad J.C."/>
            <person name="Goldman G.H."/>
            <person name="Houbraken J."/>
            <person name="Oakley B."/>
            <person name="Pocsi I."/>
            <person name="Scazzocchio C."/>
            <person name="Seiboth B."/>
            <person name="vanKuyk P.A."/>
            <person name="Wortman J."/>
            <person name="Dyer P.S."/>
            <person name="Grigoriev I.V."/>
        </authorList>
    </citation>
    <scope>NUCLEOTIDE SEQUENCE [LARGE SCALE GENOMIC DNA]</scope>
    <source>
        <strain evidence="5">CBS 106.47</strain>
    </source>
</reference>
<gene>
    <name evidence="4" type="ORF">ASPFODRAFT_54205</name>
</gene>
<keyword evidence="1" id="KW-0862">Zinc</keyword>
<organism evidence="4 5">
    <name type="scientific">Aspergillus luchuensis (strain CBS 106.47)</name>
    <dbReference type="NCBI Taxonomy" id="1137211"/>
    <lineage>
        <taxon>Eukaryota</taxon>
        <taxon>Fungi</taxon>
        <taxon>Dikarya</taxon>
        <taxon>Ascomycota</taxon>
        <taxon>Pezizomycotina</taxon>
        <taxon>Eurotiomycetes</taxon>
        <taxon>Eurotiomycetidae</taxon>
        <taxon>Eurotiales</taxon>
        <taxon>Aspergillaceae</taxon>
        <taxon>Aspergillus</taxon>
        <taxon>Aspergillus subgen. Circumdati</taxon>
    </lineage>
</organism>
<dbReference type="EMBL" id="KV878264">
    <property type="protein sequence ID" value="OJZ79973.1"/>
    <property type="molecule type" value="Genomic_DNA"/>
</dbReference>
<dbReference type="GO" id="GO:0003676">
    <property type="term" value="F:nucleic acid binding"/>
    <property type="evidence" value="ECO:0007669"/>
    <property type="project" value="InterPro"/>
</dbReference>
<feature type="domain" description="CCHC-type" evidence="3">
    <location>
        <begin position="172"/>
        <end position="187"/>
    </location>
</feature>
<dbReference type="InterPro" id="IPR036875">
    <property type="entry name" value="Znf_CCHC_sf"/>
</dbReference>
<sequence>MNYRPWRIDPRHRNPTPSHALRTATRRSFAKSNPCALQSILRDPRPMQIQPSNIRTLSSWNTTPTTFTDTLYCTIDTSKMADTENKRPSAGPIRTAVVTEIRTMESYTNWRCRAVTIALLSRKENAKAYGSMAVYLAKGSDARRLLADGFFHAGGESGVTSTFEYRPRPMQCYNCQEIGHKAFQCKNAQKCAKCAAEGHHHSGCDQTIPKCIPCGGPHESYSKHCRKLYPSYHE</sequence>
<dbReference type="PROSITE" id="PS50158">
    <property type="entry name" value="ZF_CCHC"/>
    <property type="match status" value="1"/>
</dbReference>
<keyword evidence="1" id="KW-0479">Metal-binding</keyword>
<accession>A0A1M3SZP5</accession>
<evidence type="ECO:0000313" key="4">
    <source>
        <dbReference type="EMBL" id="OJZ79973.1"/>
    </source>
</evidence>
<dbReference type="AlphaFoldDB" id="A0A1M3SZP5"/>
<dbReference type="Proteomes" id="UP000184063">
    <property type="component" value="Unassembled WGS sequence"/>
</dbReference>
<feature type="compositionally biased region" description="Basic and acidic residues" evidence="2">
    <location>
        <begin position="1"/>
        <end position="12"/>
    </location>
</feature>